<dbReference type="AlphaFoldDB" id="A0A835GAV0"/>
<keyword evidence="3" id="KW-1185">Reference proteome</keyword>
<sequence length="63" mass="7384">MFSLNLSTGNQKKLCKNILRVHCTSFRKMSVCGLFYMDICHPLRLVVLLLNYIFVLLQFAFLQ</sequence>
<evidence type="ECO:0000313" key="2">
    <source>
        <dbReference type="EMBL" id="KAF9410596.1"/>
    </source>
</evidence>
<keyword evidence="1" id="KW-1133">Transmembrane helix</keyword>
<feature type="transmembrane region" description="Helical" evidence="1">
    <location>
        <begin position="43"/>
        <end position="62"/>
    </location>
</feature>
<accession>A0A835GAV0</accession>
<evidence type="ECO:0000313" key="3">
    <source>
        <dbReference type="Proteomes" id="UP000648187"/>
    </source>
</evidence>
<reference evidence="2" key="1">
    <citation type="submission" date="2020-08" db="EMBL/GenBank/DDBJ databases">
        <title>Spodoptera exigua strain:BAW_Kor-Di-RS1 Genome sequencing and assembly.</title>
        <authorList>
            <person name="Kim J."/>
            <person name="Nam H.Y."/>
            <person name="Kwon M."/>
            <person name="Choi J.H."/>
            <person name="Cho S.R."/>
            <person name="Kim G.-H."/>
        </authorList>
    </citation>
    <scope>NUCLEOTIDE SEQUENCE</scope>
    <source>
        <strain evidence="2">BAW_Kor-Di-RS1</strain>
        <tissue evidence="2">Whole-body</tissue>
    </source>
</reference>
<protein>
    <submittedName>
        <fullName evidence="2">Uncharacterized protein</fullName>
    </submittedName>
</protein>
<feature type="non-terminal residue" evidence="2">
    <location>
        <position position="1"/>
    </location>
</feature>
<name>A0A835GAV0_SPOEX</name>
<gene>
    <name evidence="2" type="ORF">HW555_010363</name>
</gene>
<keyword evidence="1" id="KW-0812">Transmembrane</keyword>
<comment type="caution">
    <text evidence="2">The sequence shown here is derived from an EMBL/GenBank/DDBJ whole genome shotgun (WGS) entry which is preliminary data.</text>
</comment>
<dbReference type="EMBL" id="JACKWZ010000256">
    <property type="protein sequence ID" value="KAF9410596.1"/>
    <property type="molecule type" value="Genomic_DNA"/>
</dbReference>
<keyword evidence="1" id="KW-0472">Membrane</keyword>
<evidence type="ECO:0000256" key="1">
    <source>
        <dbReference type="SAM" id="Phobius"/>
    </source>
</evidence>
<proteinExistence type="predicted"/>
<dbReference type="Proteomes" id="UP000648187">
    <property type="component" value="Unassembled WGS sequence"/>
</dbReference>
<organism evidence="2 3">
    <name type="scientific">Spodoptera exigua</name>
    <name type="common">Beet armyworm</name>
    <name type="synonym">Noctua fulgens</name>
    <dbReference type="NCBI Taxonomy" id="7107"/>
    <lineage>
        <taxon>Eukaryota</taxon>
        <taxon>Metazoa</taxon>
        <taxon>Ecdysozoa</taxon>
        <taxon>Arthropoda</taxon>
        <taxon>Hexapoda</taxon>
        <taxon>Insecta</taxon>
        <taxon>Pterygota</taxon>
        <taxon>Neoptera</taxon>
        <taxon>Endopterygota</taxon>
        <taxon>Lepidoptera</taxon>
        <taxon>Glossata</taxon>
        <taxon>Ditrysia</taxon>
        <taxon>Noctuoidea</taxon>
        <taxon>Noctuidae</taxon>
        <taxon>Amphipyrinae</taxon>
        <taxon>Spodoptera</taxon>
    </lineage>
</organism>